<dbReference type="STRING" id="1305675.BFG57_01235"/>
<dbReference type="PROSITE" id="PS51257">
    <property type="entry name" value="PROKAR_LIPOPROTEIN"/>
    <property type="match status" value="1"/>
</dbReference>
<organism evidence="3 4">
    <name type="scientific">Bacillus solimangrovi</name>
    <dbReference type="NCBI Taxonomy" id="1305675"/>
    <lineage>
        <taxon>Bacteria</taxon>
        <taxon>Bacillati</taxon>
        <taxon>Bacillota</taxon>
        <taxon>Bacilli</taxon>
        <taxon>Bacillales</taxon>
        <taxon>Bacillaceae</taxon>
        <taxon>Bacillus</taxon>
    </lineage>
</organism>
<dbReference type="OrthoDB" id="2963381at2"/>
<evidence type="ECO:0000313" key="3">
    <source>
        <dbReference type="EMBL" id="OEH93639.1"/>
    </source>
</evidence>
<dbReference type="EMBL" id="MJEH01000011">
    <property type="protein sequence ID" value="OEH93639.1"/>
    <property type="molecule type" value="Genomic_DNA"/>
</dbReference>
<dbReference type="Proteomes" id="UP000095209">
    <property type="component" value="Unassembled WGS sequence"/>
</dbReference>
<keyword evidence="4" id="KW-1185">Reference proteome</keyword>
<feature type="coiled-coil region" evidence="1">
    <location>
        <begin position="16"/>
        <end position="100"/>
    </location>
</feature>
<name>A0A1E5LHS4_9BACI</name>
<gene>
    <name evidence="3" type="ORF">BFG57_01235</name>
</gene>
<evidence type="ECO:0000256" key="2">
    <source>
        <dbReference type="SAM" id="SignalP"/>
    </source>
</evidence>
<keyword evidence="2" id="KW-0732">Signal</keyword>
<sequence length="249" mass="28719">MKKVMFLLLSIILLVITGCNNNIDQLSKENEQLKLENQELNSKNLKLLSENKEKDSKIQELHTELEIKEIKSKILIEKQLEEHNRIIEELTALVDTELTEKYGIFNRETINSGDKVSGLTVIDVKKEKQDTGNTNYFVNFNGQFELKGSVYYSQLHDDYIFRVNTDSTNKIPHTLYNILAFRIENEDRLKKALGNKIDNLDKLEKLGPEENVSKLESEVPIKAVFEDFSYVYIPESDAISSAKFVKVIN</sequence>
<reference evidence="3 4" key="1">
    <citation type="submission" date="2016-08" db="EMBL/GenBank/DDBJ databases">
        <title>Genome of Bacillus solimangrovi GH2-4.</title>
        <authorList>
            <person name="Lim S."/>
            <person name="Kim B.-C."/>
        </authorList>
    </citation>
    <scope>NUCLEOTIDE SEQUENCE [LARGE SCALE GENOMIC DNA]</scope>
    <source>
        <strain evidence="3 4">GH2-4</strain>
    </source>
</reference>
<evidence type="ECO:0000313" key="4">
    <source>
        <dbReference type="Proteomes" id="UP000095209"/>
    </source>
</evidence>
<proteinExistence type="predicted"/>
<comment type="caution">
    <text evidence="3">The sequence shown here is derived from an EMBL/GenBank/DDBJ whole genome shotgun (WGS) entry which is preliminary data.</text>
</comment>
<feature type="chain" id="PRO_5039295785" evidence="2">
    <location>
        <begin position="22"/>
        <end position="249"/>
    </location>
</feature>
<accession>A0A1E5LHS4</accession>
<dbReference type="AlphaFoldDB" id="A0A1E5LHS4"/>
<keyword evidence="1" id="KW-0175">Coiled coil</keyword>
<protein>
    <submittedName>
        <fullName evidence="3">Uncharacterized protein</fullName>
    </submittedName>
</protein>
<feature type="signal peptide" evidence="2">
    <location>
        <begin position="1"/>
        <end position="21"/>
    </location>
</feature>
<evidence type="ECO:0000256" key="1">
    <source>
        <dbReference type="SAM" id="Coils"/>
    </source>
</evidence>
<dbReference type="RefSeq" id="WP_069716542.1">
    <property type="nucleotide sequence ID" value="NZ_MJEH01000011.1"/>
</dbReference>